<keyword evidence="1" id="KW-0175">Coiled coil</keyword>
<evidence type="ECO:0000313" key="2">
    <source>
        <dbReference type="EMBL" id="WPU63847.1"/>
    </source>
</evidence>
<dbReference type="KEGG" id="psti:SOO65_14220"/>
<dbReference type="PROSITE" id="PS51257">
    <property type="entry name" value="PROKAR_LIPOPROTEIN"/>
    <property type="match status" value="1"/>
</dbReference>
<dbReference type="Proteomes" id="UP001324634">
    <property type="component" value="Chromosome"/>
</dbReference>
<reference evidence="2 3" key="1">
    <citation type="submission" date="2023-11" db="EMBL/GenBank/DDBJ databases">
        <title>Peredibacter starrii A3.12.</title>
        <authorList>
            <person name="Mitchell R.J."/>
        </authorList>
    </citation>
    <scope>NUCLEOTIDE SEQUENCE [LARGE SCALE GENOMIC DNA]</scope>
    <source>
        <strain evidence="2 3">A3.12</strain>
    </source>
</reference>
<dbReference type="EMBL" id="CP139487">
    <property type="protein sequence ID" value="WPU63847.1"/>
    <property type="molecule type" value="Genomic_DNA"/>
</dbReference>
<sequence>MRITTFLLIALIGYGCAAKKLAVDNADTLLGHQVTKRLPLYTAQKNELGEDIDQFLNKQKPVAQEIVPVIDDMKLESEAKLEEHYKKLEGFYRKIAKDFSALMAKYMAKLDDKQQKDFFDEVESENRQIAKKDKEERVEEVQERLEKFLGTISSDQKQVIAHYGDYFMEQTKKRVERRRELHQKFKSIYAQDIAPTARKDLFQEAFVNYQEEGLTSNKNLEILKKLLPTITKLQREHFRRETQEIKDILSYYLQVNY</sequence>
<protein>
    <submittedName>
        <fullName evidence="2">Uncharacterized protein</fullName>
    </submittedName>
</protein>
<organism evidence="2 3">
    <name type="scientific">Peredibacter starrii</name>
    <dbReference type="NCBI Taxonomy" id="28202"/>
    <lineage>
        <taxon>Bacteria</taxon>
        <taxon>Pseudomonadati</taxon>
        <taxon>Bdellovibrionota</taxon>
        <taxon>Bacteriovoracia</taxon>
        <taxon>Bacteriovoracales</taxon>
        <taxon>Bacteriovoracaceae</taxon>
        <taxon>Peredibacter</taxon>
    </lineage>
</organism>
<dbReference type="RefSeq" id="WP_321391349.1">
    <property type="nucleotide sequence ID" value="NZ_CP139487.1"/>
</dbReference>
<evidence type="ECO:0000256" key="1">
    <source>
        <dbReference type="SAM" id="Coils"/>
    </source>
</evidence>
<keyword evidence="3" id="KW-1185">Reference proteome</keyword>
<name>A0AAX4HKQ9_9BACT</name>
<gene>
    <name evidence="2" type="ORF">SOO65_14220</name>
</gene>
<accession>A0AAX4HKQ9</accession>
<proteinExistence type="predicted"/>
<feature type="coiled-coil region" evidence="1">
    <location>
        <begin position="124"/>
        <end position="151"/>
    </location>
</feature>
<evidence type="ECO:0000313" key="3">
    <source>
        <dbReference type="Proteomes" id="UP001324634"/>
    </source>
</evidence>
<dbReference type="AlphaFoldDB" id="A0AAX4HKQ9"/>